<dbReference type="InterPro" id="IPR050267">
    <property type="entry name" value="Anti-sigma-factor_SerPK"/>
</dbReference>
<evidence type="ECO:0000256" key="1">
    <source>
        <dbReference type="ARBA" id="ARBA00022527"/>
    </source>
</evidence>
<dbReference type="SUPFAM" id="SSF55874">
    <property type="entry name" value="ATPase domain of HSP90 chaperone/DNA topoisomerase II/histidine kinase"/>
    <property type="match status" value="1"/>
</dbReference>
<dbReference type="STRING" id="1123281.SAMN02745180_01542"/>
<dbReference type="Proteomes" id="UP000184389">
    <property type="component" value="Unassembled WGS sequence"/>
</dbReference>
<dbReference type="PANTHER" id="PTHR35526">
    <property type="entry name" value="ANTI-SIGMA-F FACTOR RSBW-RELATED"/>
    <property type="match status" value="1"/>
</dbReference>
<keyword evidence="4" id="KW-1185">Reference proteome</keyword>
<organism evidence="3 4">
    <name type="scientific">Sporanaerobacter acetigenes DSM 13106</name>
    <dbReference type="NCBI Taxonomy" id="1123281"/>
    <lineage>
        <taxon>Bacteria</taxon>
        <taxon>Bacillati</taxon>
        <taxon>Bacillota</taxon>
        <taxon>Tissierellia</taxon>
        <taxon>Tissierellales</taxon>
        <taxon>Sporanaerobacteraceae</taxon>
        <taxon>Sporanaerobacter</taxon>
    </lineage>
</organism>
<name>A0A1M5X7M5_9FIRM</name>
<keyword evidence="3" id="KW-0418">Kinase</keyword>
<dbReference type="EMBL" id="FQXR01000006">
    <property type="protein sequence ID" value="SHH95776.1"/>
    <property type="molecule type" value="Genomic_DNA"/>
</dbReference>
<evidence type="ECO:0000313" key="4">
    <source>
        <dbReference type="Proteomes" id="UP000184389"/>
    </source>
</evidence>
<dbReference type="Pfam" id="PF13581">
    <property type="entry name" value="HATPase_c_2"/>
    <property type="match status" value="1"/>
</dbReference>
<dbReference type="InterPro" id="IPR003594">
    <property type="entry name" value="HATPase_dom"/>
</dbReference>
<accession>A0A1M5X7M5</accession>
<reference evidence="3 4" key="1">
    <citation type="submission" date="2016-11" db="EMBL/GenBank/DDBJ databases">
        <authorList>
            <person name="Jaros S."/>
            <person name="Januszkiewicz K."/>
            <person name="Wedrychowicz H."/>
        </authorList>
    </citation>
    <scope>NUCLEOTIDE SEQUENCE [LARGE SCALE GENOMIC DNA]</scope>
    <source>
        <strain evidence="3 4">DSM 13106</strain>
    </source>
</reference>
<dbReference type="GO" id="GO:0004674">
    <property type="term" value="F:protein serine/threonine kinase activity"/>
    <property type="evidence" value="ECO:0007669"/>
    <property type="project" value="UniProtKB-KW"/>
</dbReference>
<dbReference type="InterPro" id="IPR036890">
    <property type="entry name" value="HATPase_C_sf"/>
</dbReference>
<dbReference type="CDD" id="cd16936">
    <property type="entry name" value="HATPase_RsbW-like"/>
    <property type="match status" value="1"/>
</dbReference>
<dbReference type="PANTHER" id="PTHR35526:SF3">
    <property type="entry name" value="ANTI-SIGMA-F FACTOR RSBW"/>
    <property type="match status" value="1"/>
</dbReference>
<evidence type="ECO:0000313" key="3">
    <source>
        <dbReference type="EMBL" id="SHH95776.1"/>
    </source>
</evidence>
<dbReference type="AlphaFoldDB" id="A0A1M5X7M5"/>
<protein>
    <submittedName>
        <fullName evidence="3">Serine/threonine-protein kinase RsbW</fullName>
    </submittedName>
</protein>
<sequence length="128" mass="14551">MSFKFDGTVCSDLHIIKDFVEDVLDKLNKVIKDESVMFDVKLILNELVANGAIHGNSYDRNKYVNIFINVEDDFIRIEVTDEGNGFKCDLKSYDPLNLKCSGRGLVIVSGLSDEFYVEKNKITSVKYL</sequence>
<evidence type="ECO:0000259" key="2">
    <source>
        <dbReference type="Pfam" id="PF13581"/>
    </source>
</evidence>
<dbReference type="Gene3D" id="3.30.565.10">
    <property type="entry name" value="Histidine kinase-like ATPase, C-terminal domain"/>
    <property type="match status" value="1"/>
</dbReference>
<proteinExistence type="predicted"/>
<gene>
    <name evidence="3" type="ORF">SAMN02745180_01542</name>
</gene>
<keyword evidence="1" id="KW-0723">Serine/threonine-protein kinase</keyword>
<keyword evidence="3" id="KW-0808">Transferase</keyword>
<feature type="domain" description="Histidine kinase/HSP90-like ATPase" evidence="2">
    <location>
        <begin position="32"/>
        <end position="119"/>
    </location>
</feature>